<dbReference type="AlphaFoldDB" id="A0AB33Z6E0"/>
<evidence type="ECO:0000313" key="2">
    <source>
        <dbReference type="EMBL" id="EQK94395.1"/>
    </source>
</evidence>
<organism evidence="2 3">
    <name type="scientific">Helicobacter pylori UM037</name>
    <dbReference type="NCBI Taxonomy" id="1321939"/>
    <lineage>
        <taxon>Bacteria</taxon>
        <taxon>Pseudomonadati</taxon>
        <taxon>Campylobacterota</taxon>
        <taxon>Epsilonproteobacteria</taxon>
        <taxon>Campylobacterales</taxon>
        <taxon>Helicobacteraceae</taxon>
        <taxon>Helicobacter</taxon>
    </lineage>
</organism>
<protein>
    <submittedName>
        <fullName evidence="2">DNA-binding protein</fullName>
    </submittedName>
</protein>
<dbReference type="GO" id="GO:0003677">
    <property type="term" value="F:DNA binding"/>
    <property type="evidence" value="ECO:0007669"/>
    <property type="project" value="UniProtKB-KW"/>
</dbReference>
<evidence type="ECO:0000313" key="3">
    <source>
        <dbReference type="Proteomes" id="UP000015893"/>
    </source>
</evidence>
<sequence length="160" mass="18749">MVVTIERMESKINRLSTKIDALLEQQKRVISLLETYLSVYPTQEASNKFFKSVSQGMELAPEIAQEDEEKRLYVLQYLSHVDITKNKQDSQLKKDCLEFIQRFNVPKPLMVTALYNLRGIKPTKKEVAKQLQKLYVWEKRYQQGGIDALKDRRGRPLKKS</sequence>
<feature type="domain" description="Insertion element IS150 protein InsJ-like helix-turn-helix" evidence="1">
    <location>
        <begin position="132"/>
        <end position="156"/>
    </location>
</feature>
<evidence type="ECO:0000259" key="1">
    <source>
        <dbReference type="Pfam" id="PF13518"/>
    </source>
</evidence>
<name>A0AB33Z6E0_HELPX</name>
<dbReference type="Pfam" id="PF13518">
    <property type="entry name" value="HTH_28"/>
    <property type="match status" value="1"/>
</dbReference>
<reference evidence="2 3" key="1">
    <citation type="journal article" date="2013" name="Genome Announc.">
        <title>Multiple genome sequences of Helicobacter pylori strains of diverse disease and antibiotic resistance backgrounds from Malaysia.</title>
        <authorList>
            <person name="Rehvathy V."/>
            <person name="Tan M.H."/>
            <person name="Gunaletchumy S.P."/>
            <person name="Teh X."/>
            <person name="Wang S."/>
            <person name="Baybayan P."/>
            <person name="Singh S."/>
            <person name="Ashby M."/>
            <person name="Kaakoush N.O."/>
            <person name="Mitchell H.M."/>
            <person name="Croft L.J."/>
            <person name="Goh K.L."/>
            <person name="Loke M.F."/>
            <person name="Vadivelu J."/>
        </authorList>
    </citation>
    <scope>NUCLEOTIDE SEQUENCE [LARGE SCALE GENOMIC DNA]</scope>
    <source>
        <strain evidence="2 3">UM037</strain>
    </source>
</reference>
<dbReference type="Proteomes" id="UP000015893">
    <property type="component" value="Unassembled WGS sequence"/>
</dbReference>
<keyword evidence="2" id="KW-0238">DNA-binding</keyword>
<comment type="caution">
    <text evidence="2">The sequence shown here is derived from an EMBL/GenBank/DDBJ whole genome shotgun (WGS) entry which is preliminary data.</text>
</comment>
<gene>
    <name evidence="2" type="ORF">N198_07855</name>
</gene>
<dbReference type="InterPro" id="IPR055247">
    <property type="entry name" value="InsJ-like_HTH"/>
</dbReference>
<accession>A0AB33Z6E0</accession>
<dbReference type="EMBL" id="AUSI01000036">
    <property type="protein sequence ID" value="EQK94395.1"/>
    <property type="molecule type" value="Genomic_DNA"/>
</dbReference>
<proteinExistence type="predicted"/>